<dbReference type="PROSITE" id="PS01124">
    <property type="entry name" value="HTH_ARAC_FAMILY_2"/>
    <property type="match status" value="1"/>
</dbReference>
<dbReference type="AlphaFoldDB" id="A0A2V4NFE8"/>
<evidence type="ECO:0000256" key="2">
    <source>
        <dbReference type="ARBA" id="ARBA00023125"/>
    </source>
</evidence>
<sequence>MRRRRPQQSPHANSPSGKGHGFGQKWPIGTATGRISLTIDLLAQFCSQFRRNFGLNKGKANHESRAVPSNIPYADPDQARLPVPKVHSLAQLTAGAPWRLELHHARAAHLLIWTTRGQGICTLGGLRRGLGAHNLLVIPAGTLMSIDFGKQGFAQAVEIPTKCGVALPDEPMILRLRDAQTQGELTAILDAMTREQNAARPFVGEAMLAQGALLSVWLRRALLAEEDVPRQNAAERLTRAFTALVARDYQSGKPMADYAAALGVTPTHLTRSCKQVTGQTAADLITEATLHAARERLERGALPIQTIAAELGFGSAAYFTRFVQHHTSRTPSALRKFAQDRSRASP</sequence>
<keyword evidence="1" id="KW-0805">Transcription regulation</keyword>
<evidence type="ECO:0000256" key="3">
    <source>
        <dbReference type="ARBA" id="ARBA00023163"/>
    </source>
</evidence>
<comment type="caution">
    <text evidence="6">The sequence shown here is derived from an EMBL/GenBank/DDBJ whole genome shotgun (WGS) entry which is preliminary data.</text>
</comment>
<organism evidence="6 7">
    <name type="scientific">Litorivita pollutaquae</name>
    <dbReference type="NCBI Taxonomy" id="2200892"/>
    <lineage>
        <taxon>Bacteria</taxon>
        <taxon>Pseudomonadati</taxon>
        <taxon>Pseudomonadota</taxon>
        <taxon>Alphaproteobacteria</taxon>
        <taxon>Rhodobacterales</taxon>
        <taxon>Paracoccaceae</taxon>
        <taxon>Litorivita</taxon>
    </lineage>
</organism>
<accession>A0A2V4NFE8</accession>
<dbReference type="PANTHER" id="PTHR46796">
    <property type="entry name" value="HTH-TYPE TRANSCRIPTIONAL ACTIVATOR RHAS-RELATED"/>
    <property type="match status" value="1"/>
</dbReference>
<feature type="domain" description="HTH araC/xylS-type" evidence="5">
    <location>
        <begin position="239"/>
        <end position="337"/>
    </location>
</feature>
<protein>
    <submittedName>
        <fullName evidence="6">AraC family transcriptional regulator</fullName>
    </submittedName>
</protein>
<gene>
    <name evidence="6" type="ORF">DI396_05220</name>
</gene>
<dbReference type="GO" id="GO:0043565">
    <property type="term" value="F:sequence-specific DNA binding"/>
    <property type="evidence" value="ECO:0007669"/>
    <property type="project" value="InterPro"/>
</dbReference>
<feature type="compositionally biased region" description="Polar residues" evidence="4">
    <location>
        <begin position="7"/>
        <end position="16"/>
    </location>
</feature>
<dbReference type="OrthoDB" id="9814125at2"/>
<proteinExistence type="predicted"/>
<dbReference type="Pfam" id="PF12833">
    <property type="entry name" value="HTH_18"/>
    <property type="match status" value="1"/>
</dbReference>
<keyword evidence="3" id="KW-0804">Transcription</keyword>
<dbReference type="SUPFAM" id="SSF46689">
    <property type="entry name" value="Homeodomain-like"/>
    <property type="match status" value="1"/>
</dbReference>
<dbReference type="InterPro" id="IPR018060">
    <property type="entry name" value="HTH_AraC"/>
</dbReference>
<dbReference type="InterPro" id="IPR050204">
    <property type="entry name" value="AraC_XylS_family_regulators"/>
</dbReference>
<keyword evidence="7" id="KW-1185">Reference proteome</keyword>
<dbReference type="EMBL" id="QFVT01000003">
    <property type="protein sequence ID" value="PYC48650.1"/>
    <property type="molecule type" value="Genomic_DNA"/>
</dbReference>
<evidence type="ECO:0000313" key="7">
    <source>
        <dbReference type="Proteomes" id="UP000248012"/>
    </source>
</evidence>
<dbReference type="PANTHER" id="PTHR46796:SF6">
    <property type="entry name" value="ARAC SUBFAMILY"/>
    <property type="match status" value="1"/>
</dbReference>
<evidence type="ECO:0000259" key="5">
    <source>
        <dbReference type="PROSITE" id="PS01124"/>
    </source>
</evidence>
<keyword evidence="2" id="KW-0238">DNA-binding</keyword>
<dbReference type="InterPro" id="IPR009057">
    <property type="entry name" value="Homeodomain-like_sf"/>
</dbReference>
<dbReference type="SMART" id="SM00342">
    <property type="entry name" value="HTH_ARAC"/>
    <property type="match status" value="1"/>
</dbReference>
<evidence type="ECO:0000256" key="4">
    <source>
        <dbReference type="SAM" id="MobiDB-lite"/>
    </source>
</evidence>
<evidence type="ECO:0000256" key="1">
    <source>
        <dbReference type="ARBA" id="ARBA00023015"/>
    </source>
</evidence>
<evidence type="ECO:0000313" key="6">
    <source>
        <dbReference type="EMBL" id="PYC48650.1"/>
    </source>
</evidence>
<dbReference type="GO" id="GO:0003700">
    <property type="term" value="F:DNA-binding transcription factor activity"/>
    <property type="evidence" value="ECO:0007669"/>
    <property type="project" value="InterPro"/>
</dbReference>
<dbReference type="Gene3D" id="1.10.10.60">
    <property type="entry name" value="Homeodomain-like"/>
    <property type="match status" value="1"/>
</dbReference>
<dbReference type="Proteomes" id="UP000248012">
    <property type="component" value="Unassembled WGS sequence"/>
</dbReference>
<feature type="region of interest" description="Disordered" evidence="4">
    <location>
        <begin position="1"/>
        <end position="25"/>
    </location>
</feature>
<name>A0A2V4NFE8_9RHOB</name>
<reference evidence="6 7" key="1">
    <citation type="submission" date="2018-05" db="EMBL/GenBank/DDBJ databases">
        <title>Oceanovita maritima gen. nov., sp. nov., a marine bacterium in the family Rhodobacteraceae isolated from surface seawater of Lundu port Xiamen, China.</title>
        <authorList>
            <person name="Hetharua B.H."/>
            <person name="Min D."/>
            <person name="Liao H."/>
            <person name="Tian Y."/>
        </authorList>
    </citation>
    <scope>NUCLEOTIDE SEQUENCE [LARGE SCALE GENOMIC DNA]</scope>
    <source>
        <strain evidence="6 7">FSX-11</strain>
    </source>
</reference>